<dbReference type="InterPro" id="IPR051049">
    <property type="entry name" value="Dienelactone_hydrolase-like"/>
</dbReference>
<proteinExistence type="predicted"/>
<dbReference type="PANTHER" id="PTHR46623:SF6">
    <property type="entry name" value="ALPHA_BETA-HYDROLASES SUPERFAMILY PROTEIN"/>
    <property type="match status" value="1"/>
</dbReference>
<keyword evidence="3" id="KW-1185">Reference proteome</keyword>
<evidence type="ECO:0000259" key="1">
    <source>
        <dbReference type="Pfam" id="PF01738"/>
    </source>
</evidence>
<organism evidence="2 3">
    <name type="scientific">Lentzea cavernae</name>
    <dbReference type="NCBI Taxonomy" id="2020703"/>
    <lineage>
        <taxon>Bacteria</taxon>
        <taxon>Bacillati</taxon>
        <taxon>Actinomycetota</taxon>
        <taxon>Actinomycetes</taxon>
        <taxon>Pseudonocardiales</taxon>
        <taxon>Pseudonocardiaceae</taxon>
        <taxon>Lentzea</taxon>
    </lineage>
</organism>
<protein>
    <submittedName>
        <fullName evidence="2">Carboxymethylenebutenolidase</fullName>
    </submittedName>
</protein>
<name>A0ABQ3M9J3_9PSEU</name>
<dbReference type="SUPFAM" id="SSF53474">
    <property type="entry name" value="alpha/beta-Hydrolases"/>
    <property type="match status" value="1"/>
</dbReference>
<dbReference type="InterPro" id="IPR029058">
    <property type="entry name" value="AB_hydrolase_fold"/>
</dbReference>
<accession>A0ABQ3M9J3</accession>
<feature type="domain" description="Dienelactone hydrolase" evidence="1">
    <location>
        <begin position="25"/>
        <end position="229"/>
    </location>
</feature>
<dbReference type="Proteomes" id="UP000605568">
    <property type="component" value="Unassembled WGS sequence"/>
</dbReference>
<dbReference type="Pfam" id="PF01738">
    <property type="entry name" value="DLH"/>
    <property type="match status" value="1"/>
</dbReference>
<sequence>MIAVLGQDRGMTHRVDDMPLPVWLPESGTGPGIVLIQEIFGLDGYLRGIAEKLAALGYVVAVPELFHRFQPGWVGEHDEAGIAKSMKVVGNLDFPLAVRDVVASVQYLRGLPEVTGGVGVLGFCLGGTLAYSAAVASDPDTAVSFYGSGVPEQIGTLDQVSCPVLFHFGTEDSFITGYQAVVDAVEEHENAEIHLEPAGHAFLNHLGPWYDQAAADRAWDLTTQFLKRTLPA</sequence>
<dbReference type="PANTHER" id="PTHR46623">
    <property type="entry name" value="CARBOXYMETHYLENEBUTENOLIDASE-RELATED"/>
    <property type="match status" value="1"/>
</dbReference>
<evidence type="ECO:0000313" key="3">
    <source>
        <dbReference type="Proteomes" id="UP000605568"/>
    </source>
</evidence>
<gene>
    <name evidence="2" type="ORF">GCM10017774_22210</name>
</gene>
<dbReference type="EMBL" id="BNAR01000003">
    <property type="protein sequence ID" value="GHH36022.1"/>
    <property type="molecule type" value="Genomic_DNA"/>
</dbReference>
<evidence type="ECO:0000313" key="2">
    <source>
        <dbReference type="EMBL" id="GHH36022.1"/>
    </source>
</evidence>
<reference evidence="3" key="1">
    <citation type="journal article" date="2019" name="Int. J. Syst. Evol. Microbiol.">
        <title>The Global Catalogue of Microorganisms (GCM) 10K type strain sequencing project: providing services to taxonomists for standard genome sequencing and annotation.</title>
        <authorList>
            <consortium name="The Broad Institute Genomics Platform"/>
            <consortium name="The Broad Institute Genome Sequencing Center for Infectious Disease"/>
            <person name="Wu L."/>
            <person name="Ma J."/>
        </authorList>
    </citation>
    <scope>NUCLEOTIDE SEQUENCE [LARGE SCALE GENOMIC DNA]</scope>
    <source>
        <strain evidence="3">CGMCC 4.7367</strain>
    </source>
</reference>
<dbReference type="Gene3D" id="3.40.50.1820">
    <property type="entry name" value="alpha/beta hydrolase"/>
    <property type="match status" value="1"/>
</dbReference>
<comment type="caution">
    <text evidence="2">The sequence shown here is derived from an EMBL/GenBank/DDBJ whole genome shotgun (WGS) entry which is preliminary data.</text>
</comment>
<dbReference type="InterPro" id="IPR002925">
    <property type="entry name" value="Dienelactn_hydro"/>
</dbReference>